<dbReference type="GO" id="GO:0055037">
    <property type="term" value="C:recycling endosome"/>
    <property type="evidence" value="ECO:0007669"/>
    <property type="project" value="TreeGrafter"/>
</dbReference>
<dbReference type="FunCoup" id="A0A7R8UVW0">
    <property type="interactions" value="3"/>
</dbReference>
<feature type="chain" id="PRO_5030555616" description="Transferrin-like domain-containing protein" evidence="2">
    <location>
        <begin position="20"/>
        <end position="731"/>
    </location>
</feature>
<keyword evidence="1" id="KW-1133">Transmembrane helix</keyword>
<dbReference type="Gene3D" id="3.40.190.10">
    <property type="entry name" value="Periplasmic binding protein-like II"/>
    <property type="match status" value="3"/>
</dbReference>
<evidence type="ECO:0000259" key="3">
    <source>
        <dbReference type="PROSITE" id="PS51408"/>
    </source>
</evidence>
<gene>
    <name evidence="4" type="ORF">HERILL_LOCUS10733</name>
</gene>
<protein>
    <recommendedName>
        <fullName evidence="3">Transferrin-like domain-containing protein</fullName>
    </recommendedName>
</protein>
<dbReference type="AlphaFoldDB" id="A0A7R8UVW0"/>
<evidence type="ECO:0000256" key="1">
    <source>
        <dbReference type="SAM" id="Phobius"/>
    </source>
</evidence>
<evidence type="ECO:0000313" key="5">
    <source>
        <dbReference type="Proteomes" id="UP000594454"/>
    </source>
</evidence>
<dbReference type="GO" id="GO:0005769">
    <property type="term" value="C:early endosome"/>
    <property type="evidence" value="ECO:0007669"/>
    <property type="project" value="TreeGrafter"/>
</dbReference>
<name>A0A7R8UVW0_HERIL</name>
<dbReference type="SUPFAM" id="SSF53850">
    <property type="entry name" value="Periplasmic binding protein-like II"/>
    <property type="match status" value="2"/>
</dbReference>
<dbReference type="InterPro" id="IPR001156">
    <property type="entry name" value="Transferrin-like_dom"/>
</dbReference>
<keyword evidence="5" id="KW-1185">Reference proteome</keyword>
<keyword evidence="1" id="KW-0472">Membrane</keyword>
<feature type="domain" description="Transferrin-like" evidence="3">
    <location>
        <begin position="349"/>
        <end position="694"/>
    </location>
</feature>
<dbReference type="Pfam" id="PF00405">
    <property type="entry name" value="Transferrin"/>
    <property type="match status" value="2"/>
</dbReference>
<dbReference type="GO" id="GO:0005886">
    <property type="term" value="C:plasma membrane"/>
    <property type="evidence" value="ECO:0007669"/>
    <property type="project" value="TreeGrafter"/>
</dbReference>
<dbReference type="Proteomes" id="UP000594454">
    <property type="component" value="Chromosome 4"/>
</dbReference>
<dbReference type="OrthoDB" id="8183540at2759"/>
<reference evidence="4 5" key="1">
    <citation type="submission" date="2020-11" db="EMBL/GenBank/DDBJ databases">
        <authorList>
            <person name="Wallbank WR R."/>
            <person name="Pardo Diaz C."/>
            <person name="Kozak K."/>
            <person name="Martin S."/>
            <person name="Jiggins C."/>
            <person name="Moest M."/>
            <person name="Warren A I."/>
            <person name="Generalovic N T."/>
            <person name="Byers J.R.P. K."/>
            <person name="Montejo-Kovacevich G."/>
            <person name="Yen C E."/>
        </authorList>
    </citation>
    <scope>NUCLEOTIDE SEQUENCE [LARGE SCALE GENOMIC DNA]</scope>
</reference>
<dbReference type="PANTHER" id="PTHR11485">
    <property type="entry name" value="TRANSFERRIN"/>
    <property type="match status" value="1"/>
</dbReference>
<dbReference type="SMART" id="SM00094">
    <property type="entry name" value="TR_FER"/>
    <property type="match status" value="1"/>
</dbReference>
<evidence type="ECO:0000256" key="2">
    <source>
        <dbReference type="SAM" id="SignalP"/>
    </source>
</evidence>
<dbReference type="InParanoid" id="A0A7R8UVW0"/>
<dbReference type="PANTHER" id="PTHR11485:SF57">
    <property type="entry name" value="TRANSFERRIN"/>
    <property type="match status" value="1"/>
</dbReference>
<organism evidence="4 5">
    <name type="scientific">Hermetia illucens</name>
    <name type="common">Black soldier fly</name>
    <dbReference type="NCBI Taxonomy" id="343691"/>
    <lineage>
        <taxon>Eukaryota</taxon>
        <taxon>Metazoa</taxon>
        <taxon>Ecdysozoa</taxon>
        <taxon>Arthropoda</taxon>
        <taxon>Hexapoda</taxon>
        <taxon>Insecta</taxon>
        <taxon>Pterygota</taxon>
        <taxon>Neoptera</taxon>
        <taxon>Endopterygota</taxon>
        <taxon>Diptera</taxon>
        <taxon>Brachycera</taxon>
        <taxon>Stratiomyomorpha</taxon>
        <taxon>Stratiomyidae</taxon>
        <taxon>Hermetiinae</taxon>
        <taxon>Hermetia</taxon>
    </lineage>
</organism>
<keyword evidence="1" id="KW-0812">Transmembrane</keyword>
<dbReference type="OMA" id="FRMYNIF"/>
<accession>A0A7R8UVW0</accession>
<dbReference type="CDD" id="cd13529">
    <property type="entry name" value="PBP2_transferrin"/>
    <property type="match status" value="1"/>
</dbReference>
<feature type="domain" description="Transferrin-like" evidence="3">
    <location>
        <begin position="21"/>
        <end position="340"/>
    </location>
</feature>
<keyword evidence="2" id="KW-0732">Signal</keyword>
<sequence>MWVKYALLALGIFALSVDAVYKICATPKYTSECTQLQRGNSEVACQYVQDSIECAKRIINGTADFGSFSAESTAHLAVLGWTDLTIIKELRHKDRLEAPIDFQVVVLVRRTHSGGLATLQGKGYCHRGFYYGKAHRWTELFLKTFERNAVPQVCNASMSTIEVETSSISRFFSKACRPGVWSHDRVEDAQLKKKYSNLCELCDNKSSCSYQSDNVSQVFECLDQGDNVAFVSLQEARDFEKSSNKSSQYSYLCPDGTMQVLKNNTSPCSWLKEPWSVVIASSSKSIDLGKILDSWIYKARTQGGWQSILADILIPSSFQMIQTTVQSPADHMQGVGRGAAPRTECDTLLSWCTVSPEEKEKCEVARAGAIVSGVMPLIECLEPANDVVDCLNAISQDRADFMGIDSNFGYLARSLYNLTAALYFETQTDQYSSVVTVVHQGSKYKSFESLRGARACIPEFGGTASMAFVNVGKSRGFLDRKECRYGLLMSRFFGESCAPGAKDFRHHRTSNVQSSLCSLCKSAVTENPVQYRSRSDVNITGTPSTVRDECSADDENPYYGNDGALKCLNEGGDVAILELQSLKDHAFDLNINEYDFRVICRNGTLASHPGFSVDSECVLTSIVDGEVVVRRGSSKTNSIINALSSIDSYFQVAPDFEMYNIYNGKKHLLFKDSTIGLIGYNEEDLPKRVQSYKQLFEYIESCKQGNSASSTAIVGFMTMLLSIVVSMFLAL</sequence>
<dbReference type="EMBL" id="LR899012">
    <property type="protein sequence ID" value="CAD7088075.1"/>
    <property type="molecule type" value="Genomic_DNA"/>
</dbReference>
<dbReference type="GO" id="GO:0005615">
    <property type="term" value="C:extracellular space"/>
    <property type="evidence" value="ECO:0007669"/>
    <property type="project" value="TreeGrafter"/>
</dbReference>
<feature type="transmembrane region" description="Helical" evidence="1">
    <location>
        <begin position="712"/>
        <end position="730"/>
    </location>
</feature>
<proteinExistence type="predicted"/>
<dbReference type="PRINTS" id="PR00422">
    <property type="entry name" value="TRANSFERRIN"/>
</dbReference>
<dbReference type="PROSITE" id="PS51408">
    <property type="entry name" value="TRANSFERRIN_LIKE_4"/>
    <property type="match status" value="2"/>
</dbReference>
<feature type="signal peptide" evidence="2">
    <location>
        <begin position="1"/>
        <end position="19"/>
    </location>
</feature>
<dbReference type="GO" id="GO:0006826">
    <property type="term" value="P:iron ion transport"/>
    <property type="evidence" value="ECO:0007669"/>
    <property type="project" value="TreeGrafter"/>
</dbReference>
<evidence type="ECO:0000313" key="4">
    <source>
        <dbReference type="EMBL" id="CAD7088075.1"/>
    </source>
</evidence>